<feature type="region of interest" description="Disordered" evidence="1">
    <location>
        <begin position="635"/>
        <end position="660"/>
    </location>
</feature>
<dbReference type="Proteomes" id="UP000278143">
    <property type="component" value="Unassembled WGS sequence"/>
</dbReference>
<reference evidence="4" key="1">
    <citation type="journal article" date="2018" name="Nat. Microbiol.">
        <title>Leveraging single-cell genomics to expand the fungal tree of life.</title>
        <authorList>
            <person name="Ahrendt S.R."/>
            <person name="Quandt C.A."/>
            <person name="Ciobanu D."/>
            <person name="Clum A."/>
            <person name="Salamov A."/>
            <person name="Andreopoulos B."/>
            <person name="Cheng J.F."/>
            <person name="Woyke T."/>
            <person name="Pelin A."/>
            <person name="Henrissat B."/>
            <person name="Reynolds N.K."/>
            <person name="Benny G.L."/>
            <person name="Smith M.E."/>
            <person name="James T.Y."/>
            <person name="Grigoriev I.V."/>
        </authorList>
    </citation>
    <scope>NUCLEOTIDE SEQUENCE [LARGE SCALE GENOMIC DNA]</scope>
    <source>
        <strain evidence="4">Benny S71-1</strain>
    </source>
</reference>
<dbReference type="AlphaFoldDB" id="A0A4V1J1N8"/>
<feature type="region of interest" description="Disordered" evidence="1">
    <location>
        <begin position="274"/>
        <end position="300"/>
    </location>
</feature>
<dbReference type="EMBL" id="KZ989646">
    <property type="protein sequence ID" value="RKP25709.1"/>
    <property type="molecule type" value="Genomic_DNA"/>
</dbReference>
<dbReference type="InterPro" id="IPR023393">
    <property type="entry name" value="START-like_dom_sf"/>
</dbReference>
<feature type="compositionally biased region" description="Low complexity" evidence="1">
    <location>
        <begin position="18"/>
        <end position="32"/>
    </location>
</feature>
<feature type="domain" description="START" evidence="2">
    <location>
        <begin position="74"/>
        <end position="241"/>
    </location>
</feature>
<feature type="compositionally biased region" description="Low complexity" evidence="1">
    <location>
        <begin position="556"/>
        <end position="572"/>
    </location>
</feature>
<keyword evidence="4" id="KW-1185">Reference proteome</keyword>
<evidence type="ECO:0000313" key="3">
    <source>
        <dbReference type="EMBL" id="RKP25709.1"/>
    </source>
</evidence>
<feature type="region of interest" description="Disordered" evidence="1">
    <location>
        <begin position="342"/>
        <end position="367"/>
    </location>
</feature>
<feature type="region of interest" description="Disordered" evidence="1">
    <location>
        <begin position="463"/>
        <end position="506"/>
    </location>
</feature>
<dbReference type="InterPro" id="IPR002913">
    <property type="entry name" value="START_lipid-bd_dom"/>
</dbReference>
<dbReference type="OrthoDB" id="196858at2759"/>
<gene>
    <name evidence="3" type="ORF">SYNPS1DRAFT_28565</name>
</gene>
<dbReference type="Pfam" id="PF01852">
    <property type="entry name" value="START"/>
    <property type="match status" value="1"/>
</dbReference>
<dbReference type="PROSITE" id="PS50848">
    <property type="entry name" value="START"/>
    <property type="match status" value="1"/>
</dbReference>
<dbReference type="PANTHER" id="PTHR19308">
    <property type="entry name" value="PHOSPHATIDYLCHOLINE TRANSFER PROTEIN"/>
    <property type="match status" value="1"/>
</dbReference>
<sequence>MPQPLKSRPANINTQIPAALSASTSDASYAAAEPPTPTYTGSSSRHRHAEKSDAALQLLLALFSDDPDQPDSHWRAAGERGGVRMSAHDTLVGSAGTLPVVRGDGIIDGGFAPREVIAVINSLGARKLWDTRFDGGKLVQIFNPTEWLAHIALKGTFPMMNRDVVVMTQFYRDERNGFLCYCSTSVEDPLVPVDPQKVRGHLGLAGWVVRPDPTCPYGDRLKVTYIVQMDVGGQMPQSIAKMLQRELPTCISGIARYLRRYSFPPHFIPQLAPPRRHALAKPLPSKSPRRPSRRPGGGIRVIHDTFEHRLATYDLAYRVELCPFAAVVAAHAAAMASSTSIGSMMSQQPSPPSSSRRSSLSLASGSTAVSSSSKEVVTVEIRLPQPLYPHGVQIDVRPADRVAWQLIDERTGRVVDEGGEASEAVVTAACERLAQIGLVLDENSNNNNDDDDELARQMKHISLHGDHPASGSDSEDGDHFASLPSPGQPGRLVPLPSFDGSDDGATVPSCAFGRIVRRRRVSSSSEDSDDTVHGGASSGLPRRAGVFSALPAGLQSPMTTPPSTSSSTSSSSALPWIGLCMTQSTPAPVQATPGHVGPYASPMARTFRRSTSAISMSSIHSPLLPMTPALPPIRGGVCTSAASPNNSNNNNNSNNSMTSGVGVVGQIGMRGLSRSNSTSSTRSTPATATYQHRRCVSPMPVADWQHGYETRHPGHRLVIYNDARIDGRAVQVCVKKRPSPHKQQRLFGTSTALSWINRD</sequence>
<proteinExistence type="predicted"/>
<accession>A0A4V1J1N8</accession>
<dbReference type="PANTHER" id="PTHR19308:SF14">
    <property type="entry name" value="START DOMAIN-CONTAINING PROTEIN"/>
    <property type="match status" value="1"/>
</dbReference>
<name>A0A4V1J1N8_9FUNG</name>
<dbReference type="Gene3D" id="3.30.530.20">
    <property type="match status" value="1"/>
</dbReference>
<dbReference type="GO" id="GO:0008289">
    <property type="term" value="F:lipid binding"/>
    <property type="evidence" value="ECO:0007669"/>
    <property type="project" value="InterPro"/>
</dbReference>
<evidence type="ECO:0000259" key="2">
    <source>
        <dbReference type="PROSITE" id="PS50848"/>
    </source>
</evidence>
<feature type="region of interest" description="Disordered" evidence="1">
    <location>
        <begin position="1"/>
        <end position="48"/>
    </location>
</feature>
<dbReference type="GO" id="GO:0005737">
    <property type="term" value="C:cytoplasm"/>
    <property type="evidence" value="ECO:0007669"/>
    <property type="project" value="UniProtKB-ARBA"/>
</dbReference>
<organism evidence="3 4">
    <name type="scientific">Syncephalis pseudoplumigaleata</name>
    <dbReference type="NCBI Taxonomy" id="1712513"/>
    <lineage>
        <taxon>Eukaryota</taxon>
        <taxon>Fungi</taxon>
        <taxon>Fungi incertae sedis</taxon>
        <taxon>Zoopagomycota</taxon>
        <taxon>Zoopagomycotina</taxon>
        <taxon>Zoopagomycetes</taxon>
        <taxon>Zoopagales</taxon>
        <taxon>Piptocephalidaceae</taxon>
        <taxon>Syncephalis</taxon>
    </lineage>
</organism>
<evidence type="ECO:0000313" key="4">
    <source>
        <dbReference type="Proteomes" id="UP000278143"/>
    </source>
</evidence>
<feature type="compositionally biased region" description="Low complexity" evidence="1">
    <location>
        <begin position="645"/>
        <end position="656"/>
    </location>
</feature>
<dbReference type="CDD" id="cd00177">
    <property type="entry name" value="START"/>
    <property type="match status" value="1"/>
</dbReference>
<evidence type="ECO:0000256" key="1">
    <source>
        <dbReference type="SAM" id="MobiDB-lite"/>
    </source>
</evidence>
<dbReference type="InterPro" id="IPR051213">
    <property type="entry name" value="START_lipid_transfer"/>
</dbReference>
<feature type="region of interest" description="Disordered" evidence="1">
    <location>
        <begin position="518"/>
        <end position="572"/>
    </location>
</feature>
<protein>
    <recommendedName>
        <fullName evidence="2">START domain-containing protein</fullName>
    </recommendedName>
</protein>
<dbReference type="SUPFAM" id="SSF55961">
    <property type="entry name" value="Bet v1-like"/>
    <property type="match status" value="1"/>
</dbReference>